<evidence type="ECO:0000256" key="4">
    <source>
        <dbReference type="ARBA" id="ARBA00022777"/>
    </source>
</evidence>
<evidence type="ECO:0000313" key="8">
    <source>
        <dbReference type="EMBL" id="CAE8677946.1"/>
    </source>
</evidence>
<organism evidence="7 9">
    <name type="scientific">Polarella glacialis</name>
    <name type="common">Dinoflagellate</name>
    <dbReference type="NCBI Taxonomy" id="89957"/>
    <lineage>
        <taxon>Eukaryota</taxon>
        <taxon>Sar</taxon>
        <taxon>Alveolata</taxon>
        <taxon>Dinophyceae</taxon>
        <taxon>Suessiales</taxon>
        <taxon>Suessiaceae</taxon>
        <taxon>Polarella</taxon>
    </lineage>
</organism>
<dbReference type="GO" id="GO:0004674">
    <property type="term" value="F:protein serine/threonine kinase activity"/>
    <property type="evidence" value="ECO:0007669"/>
    <property type="project" value="UniProtKB-KW"/>
</dbReference>
<accession>A0A813FUY5</accession>
<dbReference type="SUPFAM" id="SSF56112">
    <property type="entry name" value="Protein kinase-like (PK-like)"/>
    <property type="match status" value="1"/>
</dbReference>
<comment type="caution">
    <text evidence="7">The sequence shown here is derived from an EMBL/GenBank/DDBJ whole genome shotgun (WGS) entry which is preliminary data.</text>
</comment>
<dbReference type="AlphaFoldDB" id="A0A813FUY5"/>
<evidence type="ECO:0000256" key="5">
    <source>
        <dbReference type="ARBA" id="ARBA00022840"/>
    </source>
</evidence>
<dbReference type="GO" id="GO:0005524">
    <property type="term" value="F:ATP binding"/>
    <property type="evidence" value="ECO:0007669"/>
    <property type="project" value="UniProtKB-KW"/>
</dbReference>
<dbReference type="Proteomes" id="UP000654075">
    <property type="component" value="Unassembled WGS sequence"/>
</dbReference>
<keyword evidence="2" id="KW-0808">Transferase</keyword>
<dbReference type="PROSITE" id="PS50011">
    <property type="entry name" value="PROTEIN_KINASE_DOM"/>
    <property type="match status" value="1"/>
</dbReference>
<keyword evidence="5" id="KW-0067">ATP-binding</keyword>
<evidence type="ECO:0000259" key="6">
    <source>
        <dbReference type="PROSITE" id="PS50011"/>
    </source>
</evidence>
<evidence type="ECO:0000313" key="7">
    <source>
        <dbReference type="EMBL" id="CAE8618260.1"/>
    </source>
</evidence>
<evidence type="ECO:0000256" key="2">
    <source>
        <dbReference type="ARBA" id="ARBA00022679"/>
    </source>
</evidence>
<keyword evidence="1" id="KW-0723">Serine/threonine-protein kinase</keyword>
<dbReference type="InterPro" id="IPR011009">
    <property type="entry name" value="Kinase-like_dom_sf"/>
</dbReference>
<dbReference type="InterPro" id="IPR000719">
    <property type="entry name" value="Prot_kinase_dom"/>
</dbReference>
<sequence length="102" mass="11328">MDYLSPEMVSRQPHDHRVDTWAAGVLLYEMLTGEPPFHARNAGESLDRILSADLKLPSSLPEGAASLIQRLLQAEPSITTTIITIIITTINNNNNNNNNLYQ</sequence>
<dbReference type="PANTHER" id="PTHR24350">
    <property type="entry name" value="SERINE/THREONINE-PROTEIN KINASE IAL-RELATED"/>
    <property type="match status" value="1"/>
</dbReference>
<reference evidence="7" key="1">
    <citation type="submission" date="2021-02" db="EMBL/GenBank/DDBJ databases">
        <authorList>
            <person name="Dougan E. K."/>
            <person name="Rhodes N."/>
            <person name="Thang M."/>
            <person name="Chan C."/>
        </authorList>
    </citation>
    <scope>NUCLEOTIDE SEQUENCE</scope>
</reference>
<evidence type="ECO:0000256" key="3">
    <source>
        <dbReference type="ARBA" id="ARBA00022741"/>
    </source>
</evidence>
<dbReference type="Pfam" id="PF00069">
    <property type="entry name" value="Pkinase"/>
    <property type="match status" value="1"/>
</dbReference>
<gene>
    <name evidence="7" type="ORF">PGLA1383_LOCUS35893</name>
    <name evidence="8" type="ORF">PGLA2088_LOCUS20542</name>
</gene>
<dbReference type="Gene3D" id="1.10.510.10">
    <property type="entry name" value="Transferase(Phosphotransferase) domain 1"/>
    <property type="match status" value="1"/>
</dbReference>
<keyword evidence="3" id="KW-0547">Nucleotide-binding</keyword>
<keyword evidence="9" id="KW-1185">Reference proteome</keyword>
<evidence type="ECO:0000256" key="1">
    <source>
        <dbReference type="ARBA" id="ARBA00022527"/>
    </source>
</evidence>
<dbReference type="EMBL" id="CAJNNV010026465">
    <property type="protein sequence ID" value="CAE8618260.1"/>
    <property type="molecule type" value="Genomic_DNA"/>
</dbReference>
<dbReference type="OrthoDB" id="63267at2759"/>
<keyword evidence="4" id="KW-0418">Kinase</keyword>
<evidence type="ECO:0000313" key="9">
    <source>
        <dbReference type="Proteomes" id="UP000654075"/>
    </source>
</evidence>
<proteinExistence type="predicted"/>
<dbReference type="InterPro" id="IPR030616">
    <property type="entry name" value="Aur-like"/>
</dbReference>
<dbReference type="Proteomes" id="UP000626109">
    <property type="component" value="Unassembled WGS sequence"/>
</dbReference>
<protein>
    <recommendedName>
        <fullName evidence="6">Protein kinase domain-containing protein</fullName>
    </recommendedName>
</protein>
<feature type="domain" description="Protein kinase" evidence="6">
    <location>
        <begin position="1"/>
        <end position="90"/>
    </location>
</feature>
<dbReference type="OMA" id="ISHKWIT"/>
<name>A0A813FUY5_POLGL</name>
<dbReference type="EMBL" id="CAJNNW010025640">
    <property type="protein sequence ID" value="CAE8677946.1"/>
    <property type="molecule type" value="Genomic_DNA"/>
</dbReference>